<evidence type="ECO:0000313" key="2">
    <source>
        <dbReference type="EMBL" id="MBB1486665.1"/>
    </source>
</evidence>
<keyword evidence="3" id="KW-1185">Reference proteome</keyword>
<dbReference type="EMBL" id="JACJFM010000008">
    <property type="protein sequence ID" value="MBB1486665.1"/>
    <property type="molecule type" value="Genomic_DNA"/>
</dbReference>
<comment type="caution">
    <text evidence="2">The sequence shown here is derived from an EMBL/GenBank/DDBJ whole genome shotgun (WGS) entry which is preliminary data.</text>
</comment>
<organism evidence="2 3">
    <name type="scientific">Oceanospirillum sediminis</name>
    <dbReference type="NCBI Taxonomy" id="2760088"/>
    <lineage>
        <taxon>Bacteria</taxon>
        <taxon>Pseudomonadati</taxon>
        <taxon>Pseudomonadota</taxon>
        <taxon>Gammaproteobacteria</taxon>
        <taxon>Oceanospirillales</taxon>
        <taxon>Oceanospirillaceae</taxon>
        <taxon>Oceanospirillum</taxon>
    </lineage>
</organism>
<feature type="region of interest" description="Disordered" evidence="1">
    <location>
        <begin position="468"/>
        <end position="493"/>
    </location>
</feature>
<dbReference type="RefSeq" id="WP_182808444.1">
    <property type="nucleotide sequence ID" value="NZ_JACJFM010000008.1"/>
</dbReference>
<accession>A0A839IN67</accession>
<dbReference type="InterPro" id="IPR021730">
    <property type="entry name" value="YdbH"/>
</dbReference>
<evidence type="ECO:0000313" key="3">
    <source>
        <dbReference type="Proteomes" id="UP000565262"/>
    </source>
</evidence>
<sequence length="942" mass="105152">MLKTLKLFFLLVFLPFVLLAVIWFSRSLWLLPAINQAFEGQPIQISQLDIYSPLQLSSAELDLKHLGTLQLKNLIYHPDRDQITVHQLQFQPVLQSPDNTKSSPTTLTELLQTLPEYPALVYQQLENLRLQTGLTHFRVRDIQLDLPVAENLAVDSPVSARLSTELIYQQGQWIFKLISEQPLISELQLILSDSTLVTLELPLESNRQQLQQWLSPLIAESDSTDHSADSNSGTIAETTQERLTQDQLAQLFQPAYWQDKTISLQARLGQTQLNGQFNAYLPDSPMQTAHCRLRLQNRTQLDFQLDLSSAIVELLPRALPELSYQGACLNQLAGLAPTTMPLEPSGQTPYQFELTPGQGKLQPESGRWTADLVQKTLTGDSLQLHSEYQRQESIEGGSGAIQLQPVSLDIQASQLNLALLSDPQPSSSTDNQITTEPASHWQFSSNLNLALTSQARLNTASQDRWLLDQTTEPPHPDQINADAATGSVPSQPRAQSLAQQLSQWLLPGQQIPIQLTGGGQLKLNNSQNQLSYKSDSTPFVLDIGKTGLNHQMQLYSGRLTVTPDIRWQWNTQTGTLNLPSELRMKLAHPQLVGIQDIQLQNNMALTISHAGQFSWKLQGNGDSAPMAIEYQLTGSQNQPPSGQIKSARSLLLGDLARSINLPEELTLDTGELEWQADIQSPEAISAQISIREMSGQYQGYQINKLSTELPLILKEQRIHLQPTQLTAERAFTGVELTSLTTGLTGYYTLTPGTEAEQKPFRITLTDGQAEAFDGSLSFDQLSYPFTPRPVQIQLREINIQKLINLAESQQISVTGQLSGDLPVRLYDDGTEIQQGQIYTTGTGELILQRNPAWQSMLEQNQTLGASLRHLNHLHYDSLSGLIDMNKTGNLLMQIKVSGENRAERQPVRLNFNVEQNILTLLKALRLSEQISQTLDKTVQRKY</sequence>
<reference evidence="2 3" key="1">
    <citation type="submission" date="2020-08" db="EMBL/GenBank/DDBJ databases">
        <title>Oceanospirillum sp. nov. isolated from marine sediment.</title>
        <authorList>
            <person name="Ji X."/>
        </authorList>
    </citation>
    <scope>NUCLEOTIDE SEQUENCE [LARGE SCALE GENOMIC DNA]</scope>
    <source>
        <strain evidence="2 3">D5</strain>
    </source>
</reference>
<dbReference type="Pfam" id="PF11739">
    <property type="entry name" value="YdbH-like"/>
    <property type="match status" value="1"/>
</dbReference>
<dbReference type="Proteomes" id="UP000565262">
    <property type="component" value="Unassembled WGS sequence"/>
</dbReference>
<protein>
    <submittedName>
        <fullName evidence="2">YdbH domain-containing protein</fullName>
    </submittedName>
</protein>
<dbReference type="AlphaFoldDB" id="A0A839IN67"/>
<name>A0A839IN67_9GAMM</name>
<proteinExistence type="predicted"/>
<gene>
    <name evidence="2" type="ORF">H4O21_08600</name>
</gene>
<evidence type="ECO:0000256" key="1">
    <source>
        <dbReference type="SAM" id="MobiDB-lite"/>
    </source>
</evidence>